<dbReference type="PANTHER" id="PTHR10129">
    <property type="entry name" value="TRANSCRIPTION FACTOR MAF"/>
    <property type="match status" value="1"/>
</dbReference>
<dbReference type="SUPFAM" id="SSF57959">
    <property type="entry name" value="Leucine zipper domain"/>
    <property type="match status" value="1"/>
</dbReference>
<dbReference type="Proteomes" id="UP000616769">
    <property type="component" value="Unassembled WGS sequence"/>
</dbReference>
<dbReference type="Pfam" id="PF03131">
    <property type="entry name" value="bZIP_Maf"/>
    <property type="match status" value="1"/>
</dbReference>
<proteinExistence type="predicted"/>
<keyword evidence="3" id="KW-0804">Transcription</keyword>
<feature type="coiled-coil region" evidence="4">
    <location>
        <begin position="553"/>
        <end position="594"/>
    </location>
</feature>
<dbReference type="EMBL" id="JXLN01012010">
    <property type="protein sequence ID" value="KPM07919.1"/>
    <property type="molecule type" value="Genomic_DNA"/>
</dbReference>
<feature type="compositionally biased region" description="Low complexity" evidence="5">
    <location>
        <begin position="661"/>
        <end position="673"/>
    </location>
</feature>
<evidence type="ECO:0000256" key="4">
    <source>
        <dbReference type="SAM" id="Coils"/>
    </source>
</evidence>
<feature type="compositionally biased region" description="Basic and acidic residues" evidence="5">
    <location>
        <begin position="379"/>
        <end position="390"/>
    </location>
</feature>
<comment type="caution">
    <text evidence="6">The sequence shown here is derived from an EMBL/GenBank/DDBJ whole genome shotgun (WGS) entry which is preliminary data.</text>
</comment>
<dbReference type="SUPFAM" id="SSF47454">
    <property type="entry name" value="A DNA-binding domain in eukaryotic transcription factors"/>
    <property type="match status" value="1"/>
</dbReference>
<feature type="compositionally biased region" description="Basic residues" evidence="5">
    <location>
        <begin position="329"/>
        <end position="347"/>
    </location>
</feature>
<dbReference type="AlphaFoldDB" id="A0A132AAK9"/>
<feature type="region of interest" description="Disordered" evidence="5">
    <location>
        <begin position="46"/>
        <end position="83"/>
    </location>
</feature>
<dbReference type="GO" id="GO:0000981">
    <property type="term" value="F:DNA-binding transcription factor activity, RNA polymerase II-specific"/>
    <property type="evidence" value="ECO:0007669"/>
    <property type="project" value="TreeGrafter"/>
</dbReference>
<feature type="region of interest" description="Disordered" evidence="5">
    <location>
        <begin position="433"/>
        <end position="483"/>
    </location>
</feature>
<dbReference type="InterPro" id="IPR004826">
    <property type="entry name" value="bZIP_Maf"/>
</dbReference>
<feature type="compositionally biased region" description="Polar residues" evidence="5">
    <location>
        <begin position="353"/>
        <end position="364"/>
    </location>
</feature>
<name>A0A132AAK9_SARSC</name>
<accession>A0A132AAK9</accession>
<feature type="compositionally biased region" description="Low complexity" evidence="5">
    <location>
        <begin position="46"/>
        <end position="58"/>
    </location>
</feature>
<dbReference type="GO" id="GO:0000978">
    <property type="term" value="F:RNA polymerase II cis-regulatory region sequence-specific DNA binding"/>
    <property type="evidence" value="ECO:0007669"/>
    <property type="project" value="TreeGrafter"/>
</dbReference>
<dbReference type="InterPro" id="IPR024874">
    <property type="entry name" value="Transcription_factor_Maf_fam"/>
</dbReference>
<reference evidence="6 7" key="1">
    <citation type="journal article" date="2015" name="Parasit. Vectors">
        <title>Draft genome of the scabies mite.</title>
        <authorList>
            <person name="Rider S.D.Jr."/>
            <person name="Morgan M.S."/>
            <person name="Arlian L.G."/>
        </authorList>
    </citation>
    <scope>NUCLEOTIDE SEQUENCE [LARGE SCALE GENOMIC DNA]</scope>
    <source>
        <strain evidence="6">Arlian Lab</strain>
    </source>
</reference>
<feature type="compositionally biased region" description="Low complexity" evidence="5">
    <location>
        <begin position="71"/>
        <end position="83"/>
    </location>
</feature>
<evidence type="ECO:0000256" key="3">
    <source>
        <dbReference type="ARBA" id="ARBA00023163"/>
    </source>
</evidence>
<keyword evidence="4" id="KW-0175">Coiled coil</keyword>
<evidence type="ECO:0000256" key="2">
    <source>
        <dbReference type="ARBA" id="ARBA00023125"/>
    </source>
</evidence>
<dbReference type="Gene3D" id="1.20.5.170">
    <property type="match status" value="1"/>
</dbReference>
<dbReference type="PANTHER" id="PTHR10129:SF48">
    <property type="entry name" value="MAF-S, ISOFORM B"/>
    <property type="match status" value="1"/>
</dbReference>
<feature type="region of interest" description="Disordered" evidence="5">
    <location>
        <begin position="1"/>
        <end position="32"/>
    </location>
</feature>
<protein>
    <submittedName>
        <fullName evidence="6">Maf-like protein</fullName>
    </submittedName>
</protein>
<keyword evidence="1" id="KW-0805">Transcription regulation</keyword>
<gene>
    <name evidence="6" type="ORF">QR98_0064310</name>
</gene>
<evidence type="ECO:0000256" key="1">
    <source>
        <dbReference type="ARBA" id="ARBA00023015"/>
    </source>
</evidence>
<sequence>MDANNHLVNGVVGCNSNSGGGGQSSPSSSTLMCNNLLNGQRMILNNSSSASNENNLTNPTVDPITTKHSIDSPSSSSASSATIFRHSSSAENSLLHSGSAFTSIPSNSMATSILAAPTMIDPSNRAMSFADENHHHPHNMPWLTFRSQNGGLLGNDGPLDLRGQNGSDLDCSWMSSTMKRDYLDMSSHGSTAYVNSMHNGMHNRFMHSNNLFMNAAGNGISSLDSNCSINGDSISSTQLSNPTGQFSATAAVTANNLHMLQNGSNAFSHVPTNIQNSGLSVHSQHHHPHHLSTTTMHSIAAGMHPHPHHSHVLTVNENLNHSYPYSSMVHHHASHTQHSNHHSHSQHSLHNNPVQNSNRFLLNETSDETSESNLNDSPSSDKNDLEDHQHNHQQQLPTSTQQHNNHTLHQQLHQHHRNSQQIHLSNHLATVSHHPSLADRTRNNPSANNCNHSDRNSKSNSSISSGAASSASTSSLSSSSSSISTNIDYAIGTNASSNTHAKSSNCDIDDTQLIQLSVRELNKKLNGLSKEAIIKVKAKRRTLKNRGYAQNCRTKRMEQRRNLEDKLKELIAEKQNLQMKLSSSRMEIVTLSEENKNLCQKVKFCNQFHSHLNENLRGNLGDHRHHYSSTNDQYHHQSIGQQVVSTTSGTPNSNENQHDCSSSSSGSTTPNSSILYDYNV</sequence>
<dbReference type="InterPro" id="IPR008917">
    <property type="entry name" value="TF_DNA-bd_sf"/>
</dbReference>
<evidence type="ECO:0000313" key="7">
    <source>
        <dbReference type="Proteomes" id="UP000616769"/>
    </source>
</evidence>
<dbReference type="InterPro" id="IPR046347">
    <property type="entry name" value="bZIP_sf"/>
</dbReference>
<dbReference type="OrthoDB" id="5974330at2759"/>
<evidence type="ECO:0000313" key="6">
    <source>
        <dbReference type="EMBL" id="KPM07919.1"/>
    </source>
</evidence>
<organism evidence="6 7">
    <name type="scientific">Sarcoptes scabiei</name>
    <name type="common">Itch mite</name>
    <name type="synonym">Acarus scabiei</name>
    <dbReference type="NCBI Taxonomy" id="52283"/>
    <lineage>
        <taxon>Eukaryota</taxon>
        <taxon>Metazoa</taxon>
        <taxon>Ecdysozoa</taxon>
        <taxon>Arthropoda</taxon>
        <taxon>Chelicerata</taxon>
        <taxon>Arachnida</taxon>
        <taxon>Acari</taxon>
        <taxon>Acariformes</taxon>
        <taxon>Sarcoptiformes</taxon>
        <taxon>Astigmata</taxon>
        <taxon>Psoroptidia</taxon>
        <taxon>Sarcoptoidea</taxon>
        <taxon>Sarcoptidae</taxon>
        <taxon>Sarcoptinae</taxon>
        <taxon>Sarcoptes</taxon>
    </lineage>
</organism>
<feature type="compositionally biased region" description="Polar residues" evidence="5">
    <location>
        <begin position="628"/>
        <end position="655"/>
    </location>
</feature>
<dbReference type="GO" id="GO:0005634">
    <property type="term" value="C:nucleus"/>
    <property type="evidence" value="ECO:0007669"/>
    <property type="project" value="TreeGrafter"/>
</dbReference>
<dbReference type="SMART" id="SM00338">
    <property type="entry name" value="BRLZ"/>
    <property type="match status" value="1"/>
</dbReference>
<feature type="region of interest" description="Disordered" evidence="5">
    <location>
        <begin position="616"/>
        <end position="680"/>
    </location>
</feature>
<keyword evidence="2" id="KW-0238">DNA-binding</keyword>
<dbReference type="InterPro" id="IPR004827">
    <property type="entry name" value="bZIP"/>
</dbReference>
<evidence type="ECO:0000256" key="5">
    <source>
        <dbReference type="SAM" id="MobiDB-lite"/>
    </source>
</evidence>
<dbReference type="PROSITE" id="PS50217">
    <property type="entry name" value="BZIP"/>
    <property type="match status" value="1"/>
</dbReference>
<feature type="compositionally biased region" description="Low complexity" evidence="5">
    <location>
        <begin position="8"/>
        <end position="17"/>
    </location>
</feature>
<feature type="region of interest" description="Disordered" evidence="5">
    <location>
        <begin position="329"/>
        <end position="402"/>
    </location>
</feature>
<feature type="compositionally biased region" description="Low complexity" evidence="5">
    <location>
        <begin position="458"/>
        <end position="483"/>
    </location>
</feature>
<dbReference type="VEuPathDB" id="VectorBase:SSCA002430"/>